<comment type="similarity">
    <text evidence="4 17">Belongs to the ferrochelatase family.</text>
</comment>
<reference evidence="21 22" key="1">
    <citation type="submission" date="2020-03" db="EMBL/GenBank/DDBJ databases">
        <title>Draft Genome Sequence of Cudoniella acicularis.</title>
        <authorList>
            <person name="Buettner E."/>
            <person name="Kellner H."/>
        </authorList>
    </citation>
    <scope>NUCLEOTIDE SEQUENCE [LARGE SCALE GENOMIC DNA]</scope>
    <source>
        <strain evidence="21 22">DSM 108380</strain>
    </source>
</reference>
<keyword evidence="19" id="KW-1133">Transmembrane helix</keyword>
<feature type="transmembrane region" description="Helical" evidence="19">
    <location>
        <begin position="945"/>
        <end position="969"/>
    </location>
</feature>
<feature type="transmembrane region" description="Helical" evidence="19">
    <location>
        <begin position="756"/>
        <end position="783"/>
    </location>
</feature>
<dbReference type="GO" id="GO:0006783">
    <property type="term" value="P:heme biosynthetic process"/>
    <property type="evidence" value="ECO:0007669"/>
    <property type="project" value="UniProtKB-KW"/>
</dbReference>
<evidence type="ECO:0000313" key="21">
    <source>
        <dbReference type="EMBL" id="KAF4634314.1"/>
    </source>
</evidence>
<dbReference type="InterPro" id="IPR020846">
    <property type="entry name" value="MFS_dom"/>
</dbReference>
<dbReference type="PANTHER" id="PTHR11108">
    <property type="entry name" value="FERROCHELATASE"/>
    <property type="match status" value="1"/>
</dbReference>
<evidence type="ECO:0000256" key="9">
    <source>
        <dbReference type="ARBA" id="ARBA00023128"/>
    </source>
</evidence>
<keyword evidence="10" id="KW-0350">Heme biosynthesis</keyword>
<accession>A0A8H4RST2</accession>
<organism evidence="21 22">
    <name type="scientific">Cudoniella acicularis</name>
    <dbReference type="NCBI Taxonomy" id="354080"/>
    <lineage>
        <taxon>Eukaryota</taxon>
        <taxon>Fungi</taxon>
        <taxon>Dikarya</taxon>
        <taxon>Ascomycota</taxon>
        <taxon>Pezizomycotina</taxon>
        <taxon>Leotiomycetes</taxon>
        <taxon>Helotiales</taxon>
        <taxon>Tricladiaceae</taxon>
        <taxon>Cudoniella</taxon>
    </lineage>
</organism>
<dbReference type="InterPro" id="IPR019772">
    <property type="entry name" value="Ferrochelatase_AS"/>
</dbReference>
<keyword evidence="13" id="KW-0627">Porphyrin biosynthesis</keyword>
<dbReference type="EC" id="4.98.1.1" evidence="16"/>
<dbReference type="InterPro" id="IPR033659">
    <property type="entry name" value="Ferrochelatase_N"/>
</dbReference>
<dbReference type="OrthoDB" id="1323at2759"/>
<feature type="transmembrane region" description="Helical" evidence="19">
    <location>
        <begin position="907"/>
        <end position="933"/>
    </location>
</feature>
<evidence type="ECO:0000313" key="22">
    <source>
        <dbReference type="Proteomes" id="UP000566819"/>
    </source>
</evidence>
<evidence type="ECO:0000259" key="20">
    <source>
        <dbReference type="PROSITE" id="PS50850"/>
    </source>
</evidence>
<evidence type="ECO:0000256" key="3">
    <source>
        <dbReference type="ARBA" id="ARBA00004943"/>
    </source>
</evidence>
<dbReference type="SUPFAM" id="SSF53800">
    <property type="entry name" value="Chelatase"/>
    <property type="match status" value="1"/>
</dbReference>
<dbReference type="PANTHER" id="PTHR11108:SF1">
    <property type="entry name" value="FERROCHELATASE, MITOCHONDRIAL"/>
    <property type="match status" value="1"/>
</dbReference>
<dbReference type="GO" id="GO:0005743">
    <property type="term" value="C:mitochondrial inner membrane"/>
    <property type="evidence" value="ECO:0007669"/>
    <property type="project" value="UniProtKB-SubCell"/>
</dbReference>
<evidence type="ECO:0000256" key="7">
    <source>
        <dbReference type="ARBA" id="ARBA00022946"/>
    </source>
</evidence>
<dbReference type="HAMAP" id="MF_00323">
    <property type="entry name" value="Ferrochelatase"/>
    <property type="match status" value="1"/>
</dbReference>
<dbReference type="InterPro" id="IPR001015">
    <property type="entry name" value="Ferrochelatase"/>
</dbReference>
<proteinExistence type="inferred from homology"/>
<feature type="region of interest" description="Disordered" evidence="18">
    <location>
        <begin position="585"/>
        <end position="604"/>
    </location>
</feature>
<dbReference type="CDD" id="cd00419">
    <property type="entry name" value="Ferrochelatase_C"/>
    <property type="match status" value="1"/>
</dbReference>
<dbReference type="CDD" id="cd03411">
    <property type="entry name" value="Ferrochelatase_N"/>
    <property type="match status" value="1"/>
</dbReference>
<dbReference type="GO" id="GO:0004325">
    <property type="term" value="F:ferrochelatase activity"/>
    <property type="evidence" value="ECO:0007669"/>
    <property type="project" value="UniProtKB-EC"/>
</dbReference>
<dbReference type="InterPro" id="IPR011701">
    <property type="entry name" value="MFS"/>
</dbReference>
<comment type="subcellular location">
    <subcellularLocation>
        <location evidence="1">Membrane</location>
        <topology evidence="1">Multi-pass membrane protein</topology>
    </subcellularLocation>
    <subcellularLocation>
        <location evidence="2">Mitochondrion inner membrane</location>
        <topology evidence="2">Peripheral membrane protein</topology>
        <orientation evidence="2">Matrix side</orientation>
    </subcellularLocation>
</comment>
<dbReference type="InterPro" id="IPR036259">
    <property type="entry name" value="MFS_trans_sf"/>
</dbReference>
<dbReference type="SUPFAM" id="SSF103473">
    <property type="entry name" value="MFS general substrate transporter"/>
    <property type="match status" value="1"/>
</dbReference>
<evidence type="ECO:0000256" key="13">
    <source>
        <dbReference type="ARBA" id="ARBA00023244"/>
    </source>
</evidence>
<comment type="pathway">
    <text evidence="3">Porphyrin-containing compound metabolism; protoheme biosynthesis; protoheme from protoporphyrin-IX: step 1/1.</text>
</comment>
<evidence type="ECO:0000256" key="12">
    <source>
        <dbReference type="ARBA" id="ARBA00023239"/>
    </source>
</evidence>
<evidence type="ECO:0000256" key="5">
    <source>
        <dbReference type="ARBA" id="ARBA00021249"/>
    </source>
</evidence>
<keyword evidence="11 19" id="KW-0472">Membrane</keyword>
<evidence type="ECO:0000256" key="14">
    <source>
        <dbReference type="ARBA" id="ARBA00029619"/>
    </source>
</evidence>
<dbReference type="Proteomes" id="UP000566819">
    <property type="component" value="Unassembled WGS sequence"/>
</dbReference>
<comment type="caution">
    <text evidence="21">The sequence shown here is derived from an EMBL/GenBank/DDBJ whole genome shotgun (WGS) entry which is preliminary data.</text>
</comment>
<dbReference type="FunFam" id="3.40.50.1400:FF:000003">
    <property type="entry name" value="Ferrochelatase"/>
    <property type="match status" value="1"/>
</dbReference>
<evidence type="ECO:0000256" key="8">
    <source>
        <dbReference type="ARBA" id="ARBA00023004"/>
    </source>
</evidence>
<dbReference type="InterPro" id="IPR033644">
    <property type="entry name" value="Ferrochelatase_C"/>
</dbReference>
<dbReference type="PROSITE" id="PS00534">
    <property type="entry name" value="FERROCHELATASE"/>
    <property type="match status" value="1"/>
</dbReference>
<name>A0A8H4RST2_9HELO</name>
<feature type="transmembrane region" description="Helical" evidence="19">
    <location>
        <begin position="1023"/>
        <end position="1044"/>
    </location>
</feature>
<feature type="transmembrane region" description="Helical" evidence="19">
    <location>
        <begin position="729"/>
        <end position="750"/>
    </location>
</feature>
<dbReference type="Gene3D" id="3.40.50.1400">
    <property type="match status" value="2"/>
</dbReference>
<feature type="domain" description="Major facilitator superfamily (MFS) profile" evidence="20">
    <location>
        <begin position="636"/>
        <end position="1113"/>
    </location>
</feature>
<evidence type="ECO:0000256" key="18">
    <source>
        <dbReference type="SAM" id="MobiDB-lite"/>
    </source>
</evidence>
<evidence type="ECO:0000256" key="15">
    <source>
        <dbReference type="ARBA" id="ARBA00032440"/>
    </source>
</evidence>
<feature type="transmembrane region" description="Helical" evidence="19">
    <location>
        <begin position="628"/>
        <end position="647"/>
    </location>
</feature>
<evidence type="ECO:0000256" key="2">
    <source>
        <dbReference type="ARBA" id="ARBA00004443"/>
    </source>
</evidence>
<evidence type="ECO:0000256" key="1">
    <source>
        <dbReference type="ARBA" id="ARBA00004141"/>
    </source>
</evidence>
<sequence>MAFRNPITQLTKRAAQSTTTKLTYTPTTSIWQRTSADQLRSFATPVPPVTQDSTSSKGPTAMVFMNMGGPSTTDEVGDFLSRLFADADLIPLGRFQTYLGPLISSRRTPKIVKQYAAIGGGSPIRKWSEHQAEEMCKILDKISPETAPHKPYVAFRYANPLTEEMYNKLLEDGFGGGKGGRAVAFTQYPQYSCSTTGSSLNELWKWRQRLEGKSASSSNGNDGTINWSVIDRWPIHPGLVNAIALNIEAKLLEYPEDVRDDVVLLFSAHSLPMDVVNRGDPYPAEVAATVHAVMERLSHSHPYRLVWQSQVGPKAWLGAQTSDTVAEYIAKGQKNMILIPVAFTSDHIETLYELDKEVIGESGHQETIKRSESLNGHPVFIEALADIAKRHLDSGITCSKQMGLRCPGCKSERKMEVMPASFITWDSARVLFPYLGVMSGARHLRLREAAKETSAACLQDTLDCVITHHNLVPNKEIKGAGADAGLTQIYLLALKIHDRAQMHLGHTQEHSTHGQRIVYPGYVNKQLVDINSGLYSKPKTSSIVVLKMTDYEDEAQVEQSGSDGGKTWGAKDSLRRNVGLDKIGHNEDAPLLGDASGSGSDENGSVREIQWEGLADFVNLAPWRRPSVNWLLPSFFLFALAFGGLLVPKLNLILSLVCRGYFIEKSNNDPSFINSPVLLDKDNPQCRIPEVQALVAKFQLYITIITGCLSAVMSPKLGAMSDRFGRIRILVISSIGSFSTEIITILAASYPDTIHYKWLLAGAVLDGLCGSFTAGFAITHAYASDCTPPPKRATAFGYFHACLFSGIAFGPLLVAFILKKGGTLLTIFYIALGIHLFFMAFILIAVPESLTKKRQMLAREKFAAEGADLLLDGYTWVWALKKGNILAPLKILWPTGQGSSYRLRANLIMLAAVDTIIFGVAMGAMAVVVYYSGYQFGWETEDTSYFVSLVNIVRVCALVIVLPTLGYLVRTRRANKQRRESGFAIPEPNSGSDSLDLSIIRVAVSLEVIGYGAYALARTGELFIFAGIMASLGGIGSPTLQSALTKHVPRDKVGQLLGATGLLHALARIVAPTIFNLIYAETVGTFPQAIFVVLSGCFGVAFLFIYLEEDETATPNTESSLIGNDPDILVDEEITGS</sequence>
<dbReference type="Gene3D" id="1.20.1250.20">
    <property type="entry name" value="MFS general substrate transporter like domains"/>
    <property type="match status" value="1"/>
</dbReference>
<feature type="transmembrane region" description="Helical" evidence="19">
    <location>
        <begin position="795"/>
        <end position="818"/>
    </location>
</feature>
<dbReference type="EMBL" id="JAAMPI010000193">
    <property type="protein sequence ID" value="KAF4634314.1"/>
    <property type="molecule type" value="Genomic_DNA"/>
</dbReference>
<evidence type="ECO:0000256" key="11">
    <source>
        <dbReference type="ARBA" id="ARBA00023136"/>
    </source>
</evidence>
<dbReference type="Pfam" id="PF00762">
    <property type="entry name" value="Ferrochelatase"/>
    <property type="match status" value="1"/>
</dbReference>
<keyword evidence="8" id="KW-0408">Iron</keyword>
<dbReference type="PROSITE" id="PS50850">
    <property type="entry name" value="MFS"/>
    <property type="match status" value="1"/>
</dbReference>
<evidence type="ECO:0000256" key="16">
    <source>
        <dbReference type="ARBA" id="ARBA00034332"/>
    </source>
</evidence>
<keyword evidence="6" id="KW-0999">Mitochondrion inner membrane</keyword>
<evidence type="ECO:0000256" key="19">
    <source>
        <dbReference type="SAM" id="Phobius"/>
    </source>
</evidence>
<keyword evidence="19" id="KW-0812">Transmembrane</keyword>
<dbReference type="NCBIfam" id="TIGR00109">
    <property type="entry name" value="hemH"/>
    <property type="match status" value="1"/>
</dbReference>
<dbReference type="UniPathway" id="UPA00252">
    <property type="reaction ID" value="UER00325"/>
</dbReference>
<keyword evidence="22" id="KW-1185">Reference proteome</keyword>
<evidence type="ECO:0000256" key="10">
    <source>
        <dbReference type="ARBA" id="ARBA00023133"/>
    </source>
</evidence>
<dbReference type="AlphaFoldDB" id="A0A8H4RST2"/>
<keyword evidence="7" id="KW-0809">Transit peptide</keyword>
<evidence type="ECO:0000256" key="4">
    <source>
        <dbReference type="ARBA" id="ARBA00007718"/>
    </source>
</evidence>
<evidence type="ECO:0000256" key="17">
    <source>
        <dbReference type="RuleBase" id="RU004185"/>
    </source>
</evidence>
<protein>
    <recommendedName>
        <fullName evidence="5">Ferrochelatase, mitochondrial</fullName>
        <ecNumber evidence="16">4.98.1.1</ecNumber>
    </recommendedName>
    <alternativeName>
        <fullName evidence="15">Heme synthase</fullName>
    </alternativeName>
    <alternativeName>
        <fullName evidence="14">Protoheme ferro-lyase</fullName>
    </alternativeName>
</protein>
<feature type="transmembrane region" description="Helical" evidence="19">
    <location>
        <begin position="1086"/>
        <end position="1107"/>
    </location>
</feature>
<keyword evidence="9" id="KW-0496">Mitochondrion</keyword>
<evidence type="ECO:0000256" key="6">
    <source>
        <dbReference type="ARBA" id="ARBA00022792"/>
    </source>
</evidence>
<feature type="transmembrane region" description="Helical" evidence="19">
    <location>
        <begin position="824"/>
        <end position="846"/>
    </location>
</feature>
<gene>
    <name evidence="21" type="ORF">G7Y89_g3792</name>
</gene>
<dbReference type="Pfam" id="PF07690">
    <property type="entry name" value="MFS_1"/>
    <property type="match status" value="1"/>
</dbReference>
<dbReference type="GO" id="GO:0022857">
    <property type="term" value="F:transmembrane transporter activity"/>
    <property type="evidence" value="ECO:0007669"/>
    <property type="project" value="InterPro"/>
</dbReference>
<keyword evidence="12" id="KW-0456">Lyase</keyword>